<gene>
    <name evidence="1" type="ORF">TSUD_275820</name>
</gene>
<name>A0A2Z6MH50_TRISU</name>
<proteinExistence type="predicted"/>
<dbReference type="AlphaFoldDB" id="A0A2Z6MH50"/>
<reference evidence="2" key="1">
    <citation type="journal article" date="2017" name="Front. Plant Sci.">
        <title>Climate Clever Clovers: New Paradigm to Reduce the Environmental Footprint of Ruminants by Breeding Low Methanogenic Forages Utilizing Haplotype Variation.</title>
        <authorList>
            <person name="Kaur P."/>
            <person name="Appels R."/>
            <person name="Bayer P.E."/>
            <person name="Keeble-Gagnere G."/>
            <person name="Wang J."/>
            <person name="Hirakawa H."/>
            <person name="Shirasawa K."/>
            <person name="Vercoe P."/>
            <person name="Stefanova K."/>
            <person name="Durmic Z."/>
            <person name="Nichols P."/>
            <person name="Revell C."/>
            <person name="Isobe S.N."/>
            <person name="Edwards D."/>
            <person name="Erskine W."/>
        </authorList>
    </citation>
    <scope>NUCLEOTIDE SEQUENCE [LARGE SCALE GENOMIC DNA]</scope>
    <source>
        <strain evidence="2">cv. Daliak</strain>
    </source>
</reference>
<keyword evidence="2" id="KW-1185">Reference proteome</keyword>
<sequence>MLYENLAFSFLVVYKRNSKTGLRLLLRIWEFGVRILRLGVRLSAFLLLFFRHEWLVGEDPEVWCGFGVAVVVAGGFDNECVFDRVAVAAMDWCWSGVVAAACD</sequence>
<accession>A0A2Z6MH50</accession>
<organism evidence="1 2">
    <name type="scientific">Trifolium subterraneum</name>
    <name type="common">Subterranean clover</name>
    <dbReference type="NCBI Taxonomy" id="3900"/>
    <lineage>
        <taxon>Eukaryota</taxon>
        <taxon>Viridiplantae</taxon>
        <taxon>Streptophyta</taxon>
        <taxon>Embryophyta</taxon>
        <taxon>Tracheophyta</taxon>
        <taxon>Spermatophyta</taxon>
        <taxon>Magnoliopsida</taxon>
        <taxon>eudicotyledons</taxon>
        <taxon>Gunneridae</taxon>
        <taxon>Pentapetalae</taxon>
        <taxon>rosids</taxon>
        <taxon>fabids</taxon>
        <taxon>Fabales</taxon>
        <taxon>Fabaceae</taxon>
        <taxon>Papilionoideae</taxon>
        <taxon>50 kb inversion clade</taxon>
        <taxon>NPAAA clade</taxon>
        <taxon>Hologalegina</taxon>
        <taxon>IRL clade</taxon>
        <taxon>Trifolieae</taxon>
        <taxon>Trifolium</taxon>
    </lineage>
</organism>
<dbReference type="EMBL" id="DF973389">
    <property type="protein sequence ID" value="GAU29163.1"/>
    <property type="molecule type" value="Genomic_DNA"/>
</dbReference>
<protein>
    <submittedName>
        <fullName evidence="1">Uncharacterized protein</fullName>
    </submittedName>
</protein>
<evidence type="ECO:0000313" key="1">
    <source>
        <dbReference type="EMBL" id="GAU29163.1"/>
    </source>
</evidence>
<evidence type="ECO:0000313" key="2">
    <source>
        <dbReference type="Proteomes" id="UP000242715"/>
    </source>
</evidence>
<dbReference type="Proteomes" id="UP000242715">
    <property type="component" value="Unassembled WGS sequence"/>
</dbReference>